<accession>A0A6L2NQ74</accession>
<feature type="region of interest" description="Disordered" evidence="1">
    <location>
        <begin position="54"/>
        <end position="80"/>
    </location>
</feature>
<feature type="region of interest" description="Disordered" evidence="1">
    <location>
        <begin position="116"/>
        <end position="143"/>
    </location>
</feature>
<reference evidence="2" key="1">
    <citation type="journal article" date="2019" name="Sci. Rep.">
        <title>Draft genome of Tanacetum cinerariifolium, the natural source of mosquito coil.</title>
        <authorList>
            <person name="Yamashiro T."/>
            <person name="Shiraishi A."/>
            <person name="Satake H."/>
            <person name="Nakayama K."/>
        </authorList>
    </citation>
    <scope>NUCLEOTIDE SEQUENCE</scope>
</reference>
<protein>
    <submittedName>
        <fullName evidence="2">Uncharacterized protein</fullName>
    </submittedName>
</protein>
<feature type="compositionally biased region" description="Basic residues" evidence="1">
    <location>
        <begin position="64"/>
        <end position="80"/>
    </location>
</feature>
<organism evidence="2">
    <name type="scientific">Tanacetum cinerariifolium</name>
    <name type="common">Dalmatian daisy</name>
    <name type="synonym">Chrysanthemum cinerariifolium</name>
    <dbReference type="NCBI Taxonomy" id="118510"/>
    <lineage>
        <taxon>Eukaryota</taxon>
        <taxon>Viridiplantae</taxon>
        <taxon>Streptophyta</taxon>
        <taxon>Embryophyta</taxon>
        <taxon>Tracheophyta</taxon>
        <taxon>Spermatophyta</taxon>
        <taxon>Magnoliopsida</taxon>
        <taxon>eudicotyledons</taxon>
        <taxon>Gunneridae</taxon>
        <taxon>Pentapetalae</taxon>
        <taxon>asterids</taxon>
        <taxon>campanulids</taxon>
        <taxon>Asterales</taxon>
        <taxon>Asteraceae</taxon>
        <taxon>Asteroideae</taxon>
        <taxon>Anthemideae</taxon>
        <taxon>Anthemidinae</taxon>
        <taxon>Tanacetum</taxon>
    </lineage>
</organism>
<evidence type="ECO:0000313" key="2">
    <source>
        <dbReference type="EMBL" id="GEU87529.1"/>
    </source>
</evidence>
<evidence type="ECO:0000256" key="1">
    <source>
        <dbReference type="SAM" id="MobiDB-lite"/>
    </source>
</evidence>
<sequence length="168" mass="18836">MRGTHQHYARMTHLNPHRHVVTTSVLTRSRLVPLTAAIPVTIVVPHINVTRPRPTKTIVNKPHSPLRRPINHKPSPKPRHVVPTSVLTRYRLVPLTATRPVSIGVPHINVTRPRPAKTVVNKPHSPLRRPINHRPSPKPSNFPHKVTTLKASQINAVKGVKGNWGMET</sequence>
<comment type="caution">
    <text evidence="2">The sequence shown here is derived from an EMBL/GenBank/DDBJ whole genome shotgun (WGS) entry which is preliminary data.</text>
</comment>
<proteinExistence type="predicted"/>
<feature type="compositionally biased region" description="Basic residues" evidence="1">
    <location>
        <begin position="125"/>
        <end position="136"/>
    </location>
</feature>
<name>A0A6L2NQ74_TANCI</name>
<gene>
    <name evidence="2" type="ORF">Tci_059507</name>
</gene>
<dbReference type="AlphaFoldDB" id="A0A6L2NQ74"/>
<dbReference type="EMBL" id="BKCJ010009558">
    <property type="protein sequence ID" value="GEU87529.1"/>
    <property type="molecule type" value="Genomic_DNA"/>
</dbReference>